<accession>A0ABV5ZKK8</accession>
<keyword evidence="2" id="KW-1185">Reference proteome</keyword>
<protein>
    <submittedName>
        <fullName evidence="1">Uncharacterized protein</fullName>
    </submittedName>
</protein>
<dbReference type="RefSeq" id="WP_156924965.1">
    <property type="nucleotide sequence ID" value="NZ_JADU01000001.1"/>
</dbReference>
<reference evidence="1 2" key="1">
    <citation type="submission" date="2024-09" db="EMBL/GenBank/DDBJ databases">
        <authorList>
            <person name="Sun Q."/>
            <person name="Mori K."/>
        </authorList>
    </citation>
    <scope>NUCLEOTIDE SEQUENCE [LARGE SCALE GENOMIC DNA]</scope>
    <source>
        <strain evidence="1 2">ATCC 51272</strain>
    </source>
</reference>
<gene>
    <name evidence="1" type="ORF">ACFFK8_08765</name>
</gene>
<comment type="caution">
    <text evidence="1">The sequence shown here is derived from an EMBL/GenBank/DDBJ whole genome shotgun (WGS) entry which is preliminary data.</text>
</comment>
<proteinExistence type="predicted"/>
<organism evidence="1 2">
    <name type="scientific">Hallella seregens ATCC 51272</name>
    <dbReference type="NCBI Taxonomy" id="1336250"/>
    <lineage>
        <taxon>Bacteria</taxon>
        <taxon>Pseudomonadati</taxon>
        <taxon>Bacteroidota</taxon>
        <taxon>Bacteroidia</taxon>
        <taxon>Bacteroidales</taxon>
        <taxon>Prevotellaceae</taxon>
        <taxon>Hallella</taxon>
    </lineage>
</organism>
<dbReference type="EMBL" id="JBHLZF010000002">
    <property type="protein sequence ID" value="MFB9897884.1"/>
    <property type="molecule type" value="Genomic_DNA"/>
</dbReference>
<name>A0ABV5ZKK8_9BACT</name>
<dbReference type="Gene3D" id="2.60.40.1930">
    <property type="match status" value="1"/>
</dbReference>
<dbReference type="Proteomes" id="UP001589688">
    <property type="component" value="Unassembled WGS sequence"/>
</dbReference>
<evidence type="ECO:0000313" key="2">
    <source>
        <dbReference type="Proteomes" id="UP001589688"/>
    </source>
</evidence>
<evidence type="ECO:0000313" key="1">
    <source>
        <dbReference type="EMBL" id="MFB9897884.1"/>
    </source>
</evidence>
<sequence length="832" mass="93740">MAVSVGYQTHAADNDTLSAVINSFFMQYPQEKVFLHFDNTAYYLHEIIWWKAYLLRTDNDSLGSASRVLYVELIDPTGEVLETKKCLVENGVCNGEFMLNRYTQSGLYQVRAYTRNMLNWGTDCLFSRVLPIFKRPTEAGKYSEKPVIDYAIYSPSTSDPNKVSSDFSQCHVLFYPEGGHLVEGLKSKVAFEVTGIVGQDTKVTGWLKIGGKRERRVTILRENRGVFSYTPSKSKATLEFVFPNGKTRSFALPNAKSSGYTLSTDATRADRVTWETGMTSGLDNFSIQTLLIHHGKARAVTSPLMRSNMPAGCSQLVLIDAAGQVLCSRMLFNYPSSSIGSISVNTTDTTIWPGKPMTLNVVTEPHSSVSLSVCDAETQLAADMHNAATWFLLSSDLKGYIRNPEYYFEANDSAHRQAADLLMLTQGWRKYEEEHMSSVKSWKKTYPVERGLLIDGRLKAYNKRSSVNGANLKITMRSRLGSVLSGDVTTDSTGYYVFTVPDCWGDWNMFMNTTLNDKAKRYYITVDRNFSPTVNVPAWNTLGYDVPIVPDFDFTLDKAHVDSIPMELRTHWLEQLDVEARRVWKSPRDFWERESLGAAHASIRYDMVKAADLVADQGEEPPTLVEWLENKNPLVEGYDNITGESCAENAYQNIYGNGPTYGGKGIMWIVNNWFVCGTSIANFGAKDPADTKRLAVANVYMPFDISSIRSVYISTAKDDWRRFIFAPHLEGRGYTTIFVYTHHLEKMPKGLRHTIFKGYDMPNDYAQMMLSDDIGVSNSDYRRTLYWNPNVELDETGKGNIGFRNNSTSRHMTISATGFTPSGMPLIFKSCH</sequence>